<sequence length="106" mass="11433">MNSEAGKVIIAALVGVIATGTVFFHFVEGWGWIDAYFFTVVTLSTVGYGSLVPATPLGKIAATVLIFAGLGIFAAAIQHFSNITIASRLRRRRAEREKKHPTDNPD</sequence>
<keyword evidence="2" id="KW-1185">Reference proteome</keyword>
<accession>A0ACC5ZS88</accession>
<dbReference type="Proteomes" id="UP001203036">
    <property type="component" value="Unassembled WGS sequence"/>
</dbReference>
<keyword evidence="1" id="KW-0406">Ion transport</keyword>
<reference evidence="1" key="1">
    <citation type="submission" date="2022-06" db="EMBL/GenBank/DDBJ databases">
        <title>Lutimaribacter sp. EGI FJ00013, a novel bacterium isolated from a salt lake sediment enrichment.</title>
        <authorList>
            <person name="Gao L."/>
            <person name="Fang B.-Z."/>
            <person name="Li W.-J."/>
        </authorList>
    </citation>
    <scope>NUCLEOTIDE SEQUENCE</scope>
    <source>
        <strain evidence="1">EGI FJ00013</strain>
    </source>
</reference>
<protein>
    <submittedName>
        <fullName evidence="1">Potassium channel family protein</fullName>
    </submittedName>
</protein>
<keyword evidence="1" id="KW-0407">Ion channel</keyword>
<comment type="caution">
    <text evidence="1">The sequence shown here is derived from an EMBL/GenBank/DDBJ whole genome shotgun (WGS) entry which is preliminary data.</text>
</comment>
<proteinExistence type="predicted"/>
<organism evidence="1 2">
    <name type="scientific">Lutimaribacter degradans</name>
    <dbReference type="NCBI Taxonomy" id="2945989"/>
    <lineage>
        <taxon>Bacteria</taxon>
        <taxon>Pseudomonadati</taxon>
        <taxon>Pseudomonadota</taxon>
        <taxon>Alphaproteobacteria</taxon>
        <taxon>Rhodobacterales</taxon>
        <taxon>Roseobacteraceae</taxon>
        <taxon>Lutimaribacter</taxon>
    </lineage>
</organism>
<evidence type="ECO:0000313" key="1">
    <source>
        <dbReference type="EMBL" id="MCM2561176.1"/>
    </source>
</evidence>
<name>A0ACC5ZS88_9RHOB</name>
<evidence type="ECO:0000313" key="2">
    <source>
        <dbReference type="Proteomes" id="UP001203036"/>
    </source>
</evidence>
<dbReference type="EMBL" id="JAMQGO010000001">
    <property type="protein sequence ID" value="MCM2561176.1"/>
    <property type="molecule type" value="Genomic_DNA"/>
</dbReference>
<gene>
    <name evidence="1" type="ORF">M8744_03365</name>
</gene>
<keyword evidence="1" id="KW-0813">Transport</keyword>